<dbReference type="Pfam" id="PF01435">
    <property type="entry name" value="Peptidase_M48"/>
    <property type="match status" value="1"/>
</dbReference>
<name>X1P694_9ZZZZ</name>
<dbReference type="EMBL" id="BARV01031154">
    <property type="protein sequence ID" value="GAI34530.1"/>
    <property type="molecule type" value="Genomic_DNA"/>
</dbReference>
<dbReference type="GO" id="GO:0004222">
    <property type="term" value="F:metalloendopeptidase activity"/>
    <property type="evidence" value="ECO:0007669"/>
    <property type="project" value="InterPro"/>
</dbReference>
<keyword evidence="5" id="KW-0862">Zinc</keyword>
<keyword evidence="2" id="KW-0645">Protease</keyword>
<dbReference type="GO" id="GO:0051603">
    <property type="term" value="P:proteolysis involved in protein catabolic process"/>
    <property type="evidence" value="ECO:0007669"/>
    <property type="project" value="TreeGrafter"/>
</dbReference>
<dbReference type="GO" id="GO:0046872">
    <property type="term" value="F:metal ion binding"/>
    <property type="evidence" value="ECO:0007669"/>
    <property type="project" value="UniProtKB-KW"/>
</dbReference>
<sequence>MAAKLRPQSAPQDLAIRVKVIKNAYLNAFAYPNGMIYIHTGLLARMDNEDQLAAVLAHELAHCTQRHALRAFRKYKDQPAILIAVQHTLLKTRGLQDMARFLGITGAMAAISGYARELEAEADRLGIELMTAAGYNPGEALFLFDHMIAEIEQEGLEEPFFFGSHPKVQQRVDNLQKLFDPVYSNVKPAIENREIFLSKLAQLFLDNAGLDIRLGRFQAARRGVEKFVRIKPDDTRAYFLLGEIYRQRGQVSDT</sequence>
<feature type="non-terminal residue" evidence="8">
    <location>
        <position position="254"/>
    </location>
</feature>
<evidence type="ECO:0000256" key="5">
    <source>
        <dbReference type="ARBA" id="ARBA00022833"/>
    </source>
</evidence>
<keyword evidence="6" id="KW-0482">Metalloprotease</keyword>
<dbReference type="Gene3D" id="1.25.40.10">
    <property type="entry name" value="Tetratricopeptide repeat domain"/>
    <property type="match status" value="1"/>
</dbReference>
<evidence type="ECO:0000256" key="3">
    <source>
        <dbReference type="ARBA" id="ARBA00022723"/>
    </source>
</evidence>
<dbReference type="PANTHER" id="PTHR22726">
    <property type="entry name" value="METALLOENDOPEPTIDASE OMA1"/>
    <property type="match status" value="1"/>
</dbReference>
<gene>
    <name evidence="8" type="ORF">S06H3_49349</name>
</gene>
<keyword evidence="4" id="KW-0378">Hydrolase</keyword>
<dbReference type="InterPro" id="IPR001915">
    <property type="entry name" value="Peptidase_M48"/>
</dbReference>
<evidence type="ECO:0000256" key="4">
    <source>
        <dbReference type="ARBA" id="ARBA00022801"/>
    </source>
</evidence>
<reference evidence="8" key="1">
    <citation type="journal article" date="2014" name="Front. Microbiol.">
        <title>High frequency of phylogenetically diverse reductive dehalogenase-homologous genes in deep subseafloor sedimentary metagenomes.</title>
        <authorList>
            <person name="Kawai M."/>
            <person name="Futagami T."/>
            <person name="Toyoda A."/>
            <person name="Takaki Y."/>
            <person name="Nishi S."/>
            <person name="Hori S."/>
            <person name="Arai W."/>
            <person name="Tsubouchi T."/>
            <person name="Morono Y."/>
            <person name="Uchiyama I."/>
            <person name="Ito T."/>
            <person name="Fujiyama A."/>
            <person name="Inagaki F."/>
            <person name="Takami H."/>
        </authorList>
    </citation>
    <scope>NUCLEOTIDE SEQUENCE</scope>
    <source>
        <strain evidence="8">Expedition CK06-06</strain>
    </source>
</reference>
<protein>
    <recommendedName>
        <fullName evidence="7">Peptidase M48 domain-containing protein</fullName>
    </recommendedName>
</protein>
<dbReference type="GO" id="GO:0016020">
    <property type="term" value="C:membrane"/>
    <property type="evidence" value="ECO:0007669"/>
    <property type="project" value="TreeGrafter"/>
</dbReference>
<comment type="caution">
    <text evidence="8">The sequence shown here is derived from an EMBL/GenBank/DDBJ whole genome shotgun (WGS) entry which is preliminary data.</text>
</comment>
<dbReference type="InterPro" id="IPR011990">
    <property type="entry name" value="TPR-like_helical_dom_sf"/>
</dbReference>
<keyword evidence="3" id="KW-0479">Metal-binding</keyword>
<feature type="domain" description="Peptidase M48" evidence="7">
    <location>
        <begin position="16"/>
        <end position="177"/>
    </location>
</feature>
<dbReference type="SUPFAM" id="SSF48452">
    <property type="entry name" value="TPR-like"/>
    <property type="match status" value="1"/>
</dbReference>
<dbReference type="InterPro" id="IPR051156">
    <property type="entry name" value="Mito/Outer_Membr_Metalloprot"/>
</dbReference>
<comment type="cofactor">
    <cofactor evidence="1">
        <name>Zn(2+)</name>
        <dbReference type="ChEBI" id="CHEBI:29105"/>
    </cofactor>
</comment>
<dbReference type="CDD" id="cd07324">
    <property type="entry name" value="M48C_Oma1-like"/>
    <property type="match status" value="1"/>
</dbReference>
<dbReference type="Gene3D" id="3.30.2010.10">
    <property type="entry name" value="Metalloproteases ('zincins'), catalytic domain"/>
    <property type="match status" value="1"/>
</dbReference>
<evidence type="ECO:0000256" key="2">
    <source>
        <dbReference type="ARBA" id="ARBA00022670"/>
    </source>
</evidence>
<dbReference type="PANTHER" id="PTHR22726:SF1">
    <property type="entry name" value="METALLOENDOPEPTIDASE OMA1, MITOCHONDRIAL"/>
    <property type="match status" value="1"/>
</dbReference>
<evidence type="ECO:0000256" key="1">
    <source>
        <dbReference type="ARBA" id="ARBA00001947"/>
    </source>
</evidence>
<evidence type="ECO:0000313" key="8">
    <source>
        <dbReference type="EMBL" id="GAI34530.1"/>
    </source>
</evidence>
<evidence type="ECO:0000256" key="6">
    <source>
        <dbReference type="ARBA" id="ARBA00023049"/>
    </source>
</evidence>
<accession>X1P694</accession>
<evidence type="ECO:0000259" key="7">
    <source>
        <dbReference type="Pfam" id="PF01435"/>
    </source>
</evidence>
<organism evidence="8">
    <name type="scientific">marine sediment metagenome</name>
    <dbReference type="NCBI Taxonomy" id="412755"/>
    <lineage>
        <taxon>unclassified sequences</taxon>
        <taxon>metagenomes</taxon>
        <taxon>ecological metagenomes</taxon>
    </lineage>
</organism>
<proteinExistence type="predicted"/>
<dbReference type="AlphaFoldDB" id="X1P694"/>